<feature type="compositionally biased region" description="Polar residues" evidence="1">
    <location>
        <begin position="274"/>
        <end position="289"/>
    </location>
</feature>
<feature type="domain" description="Insertion element IS402-like" evidence="3">
    <location>
        <begin position="17"/>
        <end position="88"/>
    </location>
</feature>
<feature type="domain" description="Transposase IS4-like" evidence="2">
    <location>
        <begin position="109"/>
        <end position="257"/>
    </location>
</feature>
<accession>A0ABW6N8W7</accession>
<comment type="caution">
    <text evidence="4">The sequence shown here is derived from an EMBL/GenBank/DDBJ whole genome shotgun (WGS) entry which is preliminary data.</text>
</comment>
<proteinExistence type="predicted"/>
<dbReference type="InterPro" id="IPR025161">
    <property type="entry name" value="IS402-like_dom"/>
</dbReference>
<reference evidence="4 5" key="1">
    <citation type="submission" date="2024-10" db="EMBL/GenBank/DDBJ databases">
        <title>The Natural Products Discovery Center: Release of the First 8490 Sequenced Strains for Exploring Actinobacteria Biosynthetic Diversity.</title>
        <authorList>
            <person name="Kalkreuter E."/>
            <person name="Kautsar S.A."/>
            <person name="Yang D."/>
            <person name="Bader C.D."/>
            <person name="Teijaro C.N."/>
            <person name="Fluegel L."/>
            <person name="Davis C.M."/>
            <person name="Simpson J.R."/>
            <person name="Lauterbach L."/>
            <person name="Steele A.D."/>
            <person name="Gui C."/>
            <person name="Meng S."/>
            <person name="Li G."/>
            <person name="Viehrig K."/>
            <person name="Ye F."/>
            <person name="Su P."/>
            <person name="Kiefer A.F."/>
            <person name="Nichols A."/>
            <person name="Cepeda A.J."/>
            <person name="Yan W."/>
            <person name="Fan B."/>
            <person name="Jiang Y."/>
            <person name="Adhikari A."/>
            <person name="Zheng C.-J."/>
            <person name="Schuster L."/>
            <person name="Cowan T.M."/>
            <person name="Smanski M.J."/>
            <person name="Chevrette M.G."/>
            <person name="De Carvalho L.P.S."/>
            <person name="Shen B."/>
        </authorList>
    </citation>
    <scope>NUCLEOTIDE SEQUENCE [LARGE SCALE GENOMIC DNA]</scope>
    <source>
        <strain evidence="4 5">NPDC005497</strain>
    </source>
</reference>
<dbReference type="Pfam" id="PF13340">
    <property type="entry name" value="DUF4096"/>
    <property type="match status" value="1"/>
</dbReference>
<evidence type="ECO:0000313" key="5">
    <source>
        <dbReference type="Proteomes" id="UP001601422"/>
    </source>
</evidence>
<dbReference type="PANTHER" id="PTHR30007:SF0">
    <property type="entry name" value="TRANSPOSASE"/>
    <property type="match status" value="1"/>
</dbReference>
<gene>
    <name evidence="4" type="ORF">ACFYQT_40850</name>
</gene>
<dbReference type="Proteomes" id="UP001601422">
    <property type="component" value="Unassembled WGS sequence"/>
</dbReference>
<sequence>MTAASRRRRYPSDTSVAEWALLEPLLPVPACQTKTGGRPEKWPRRQIVDGIRYIVDNGAKWRALPVDFPPWETVYGFFWRWNRAGVVTYIRDQLRRRIRTGKGRCPHPVTLIVDSQSVKAASTVGRNSRGYDAAKKINGRKRHITVDTLGLPVMITVTPADIQDRDAARDIFWRLRLTQPQITQVWADRGYAGDLVNWARERLWLTLRIVSRPKGAKGFVVLPRRWKVERTIGWCMNARRNARDYERLPQHSEAHLNWALITMMTRRLTRKSPRTSQWTKRPSAQTPHD</sequence>
<dbReference type="PANTHER" id="PTHR30007">
    <property type="entry name" value="PHP DOMAIN PROTEIN"/>
    <property type="match status" value="1"/>
</dbReference>
<evidence type="ECO:0000259" key="2">
    <source>
        <dbReference type="Pfam" id="PF01609"/>
    </source>
</evidence>
<evidence type="ECO:0000259" key="3">
    <source>
        <dbReference type="Pfam" id="PF13340"/>
    </source>
</evidence>
<dbReference type="Pfam" id="PF01609">
    <property type="entry name" value="DDE_Tnp_1"/>
    <property type="match status" value="1"/>
</dbReference>
<dbReference type="RefSeq" id="WP_389835766.1">
    <property type="nucleotide sequence ID" value="NZ_JBIAJP010000023.1"/>
</dbReference>
<evidence type="ECO:0000256" key="1">
    <source>
        <dbReference type="SAM" id="MobiDB-lite"/>
    </source>
</evidence>
<dbReference type="NCBIfam" id="NF033580">
    <property type="entry name" value="transpos_IS5_3"/>
    <property type="match status" value="1"/>
</dbReference>
<protein>
    <submittedName>
        <fullName evidence="4">IS5 family transposase</fullName>
    </submittedName>
</protein>
<organism evidence="4 5">
    <name type="scientific">Streptomyces tibetensis</name>
    <dbReference type="NCBI Taxonomy" id="2382123"/>
    <lineage>
        <taxon>Bacteria</taxon>
        <taxon>Bacillati</taxon>
        <taxon>Actinomycetota</taxon>
        <taxon>Actinomycetes</taxon>
        <taxon>Kitasatosporales</taxon>
        <taxon>Streptomycetaceae</taxon>
        <taxon>Streptomyces</taxon>
    </lineage>
</organism>
<dbReference type="EMBL" id="JBIAJP010000023">
    <property type="protein sequence ID" value="MFF0009741.1"/>
    <property type="molecule type" value="Genomic_DNA"/>
</dbReference>
<feature type="region of interest" description="Disordered" evidence="1">
    <location>
        <begin position="269"/>
        <end position="289"/>
    </location>
</feature>
<name>A0ABW6N8W7_9ACTN</name>
<evidence type="ECO:0000313" key="4">
    <source>
        <dbReference type="EMBL" id="MFF0009741.1"/>
    </source>
</evidence>
<dbReference type="InterPro" id="IPR002559">
    <property type="entry name" value="Transposase_11"/>
</dbReference>
<keyword evidence="5" id="KW-1185">Reference proteome</keyword>